<dbReference type="Proteomes" id="UP001465976">
    <property type="component" value="Unassembled WGS sequence"/>
</dbReference>
<dbReference type="EMBL" id="JBAHYK010001931">
    <property type="protein sequence ID" value="KAL0566341.1"/>
    <property type="molecule type" value="Genomic_DNA"/>
</dbReference>
<keyword evidence="2" id="KW-1185">Reference proteome</keyword>
<protein>
    <recommendedName>
        <fullName evidence="3">F-box domain-containing protein</fullName>
    </recommendedName>
</protein>
<comment type="caution">
    <text evidence="1">The sequence shown here is derived from an EMBL/GenBank/DDBJ whole genome shotgun (WGS) entry which is preliminary data.</text>
</comment>
<organism evidence="1 2">
    <name type="scientific">Marasmius crinis-equi</name>
    <dbReference type="NCBI Taxonomy" id="585013"/>
    <lineage>
        <taxon>Eukaryota</taxon>
        <taxon>Fungi</taxon>
        <taxon>Dikarya</taxon>
        <taxon>Basidiomycota</taxon>
        <taxon>Agaricomycotina</taxon>
        <taxon>Agaricomycetes</taxon>
        <taxon>Agaricomycetidae</taxon>
        <taxon>Agaricales</taxon>
        <taxon>Marasmiineae</taxon>
        <taxon>Marasmiaceae</taxon>
        <taxon>Marasmius</taxon>
    </lineage>
</organism>
<reference evidence="1 2" key="1">
    <citation type="submission" date="2024-02" db="EMBL/GenBank/DDBJ databases">
        <title>A draft genome for the cacao thread blight pathogen Marasmius crinis-equi.</title>
        <authorList>
            <person name="Cohen S.P."/>
            <person name="Baruah I.K."/>
            <person name="Amoako-Attah I."/>
            <person name="Bukari Y."/>
            <person name="Meinhardt L.W."/>
            <person name="Bailey B.A."/>
        </authorList>
    </citation>
    <scope>NUCLEOTIDE SEQUENCE [LARGE SCALE GENOMIC DNA]</scope>
    <source>
        <strain evidence="1 2">GH-76</strain>
    </source>
</reference>
<evidence type="ECO:0000313" key="1">
    <source>
        <dbReference type="EMBL" id="KAL0566341.1"/>
    </source>
</evidence>
<evidence type="ECO:0008006" key="3">
    <source>
        <dbReference type="Google" id="ProtNLM"/>
    </source>
</evidence>
<sequence length="569" mass="64702">MPAKNGTIEQRTLLCERCKHEFTASCSPDIPHETFRATSLPSDSEIALQLQYLESESFLLDKYDEQIARTKIVLRNLEFYRLSLRKRTQKRRYFISSQRRLPVEVCPQIFMIACYQALDTPYYGRTTSYSPIRIDSNKLRVLPLVLSQTCSLWRSIVFGFPSLWDRMWIDLSWLTSSSLEKLDTFLQRSPGRLLTLRLESDGSFEWADVTTVPNVPSFLVEALTQSEELEIDLRVLRTLRFGEALSFPTLKYLTLIKSDTLLAHSAPHARDQFAAVISAPSLIHLSINQLTPIVAVGLLPSSNLTSIDCWFNAEKLALAKIAVAYPKLTTMKLVVHCFQPYDHEATIPFPLVKFLEVQIVTENPSQFFDCLTLSSLTNATITISTRNYDDEIFIGASLASWVRRSACSLNALELSVPGGYLHSNPDWLSDIFHLSPRMRSIKFCVGTILTDIFDSLFYRLCSLLTITPEGSTALLPALDTITITMPVFAMLENSLSRDMGNQFLSMVESRRIDTFNSLTYAKLHIYQSMLWGDNRYDLDGRQEVNLEELQRRRKALKDAGMTCSIQGVL</sequence>
<proteinExistence type="predicted"/>
<name>A0ABR3ETY1_9AGAR</name>
<evidence type="ECO:0000313" key="2">
    <source>
        <dbReference type="Proteomes" id="UP001465976"/>
    </source>
</evidence>
<gene>
    <name evidence="1" type="ORF">V5O48_015674</name>
</gene>
<accession>A0ABR3ETY1</accession>